<evidence type="ECO:0000313" key="2">
    <source>
        <dbReference type="EMBL" id="MBF0935336.1"/>
    </source>
</evidence>
<evidence type="ECO:0008006" key="4">
    <source>
        <dbReference type="Google" id="ProtNLM"/>
    </source>
</evidence>
<gene>
    <name evidence="2" type="ORF">HXK00_06835</name>
</gene>
<feature type="compositionally biased region" description="Polar residues" evidence="1">
    <location>
        <begin position="39"/>
        <end position="48"/>
    </location>
</feature>
<evidence type="ECO:0000313" key="3">
    <source>
        <dbReference type="Proteomes" id="UP000757900"/>
    </source>
</evidence>
<organism evidence="2 3">
    <name type="scientific">Abiotrophia defectiva</name>
    <name type="common">Streptococcus defectivus</name>
    <dbReference type="NCBI Taxonomy" id="46125"/>
    <lineage>
        <taxon>Bacteria</taxon>
        <taxon>Bacillati</taxon>
        <taxon>Bacillota</taxon>
        <taxon>Bacilli</taxon>
        <taxon>Lactobacillales</taxon>
        <taxon>Aerococcaceae</taxon>
        <taxon>Abiotrophia</taxon>
    </lineage>
</organism>
<dbReference type="Proteomes" id="UP000757900">
    <property type="component" value="Unassembled WGS sequence"/>
</dbReference>
<dbReference type="AlphaFoldDB" id="A0A929MPV8"/>
<comment type="caution">
    <text evidence="2">The sequence shown here is derived from an EMBL/GenBank/DDBJ whole genome shotgun (WGS) entry which is preliminary data.</text>
</comment>
<reference evidence="2" key="1">
    <citation type="submission" date="2020-04" db="EMBL/GenBank/DDBJ databases">
        <title>Deep metagenomics examines the oral microbiome during advanced dental caries in children, revealing novel taxa and co-occurrences with host molecules.</title>
        <authorList>
            <person name="Baker J.L."/>
            <person name="Morton J.T."/>
            <person name="Dinis M."/>
            <person name="Alvarez R."/>
            <person name="Tran N.C."/>
            <person name="Knight R."/>
            <person name="Edlund A."/>
        </authorList>
    </citation>
    <scope>NUCLEOTIDE SEQUENCE</scope>
    <source>
        <strain evidence="2">JCVI_23_bin.16</strain>
    </source>
</reference>
<dbReference type="PROSITE" id="PS51257">
    <property type="entry name" value="PROKAR_LIPOPROTEIN"/>
    <property type="match status" value="1"/>
</dbReference>
<sequence length="487" mass="53949">MKKSTIISFLSVACLLAACQTKPRDAAQGGDALYGPPESATSQSSLDEATRQRYQALNKVHEFYEKLSAVQVKTTLTQEGGDWQSVADSQQFYEAGALKAYRSKTVTTVKDAHYDLEFYFDGEHHYVTSPHAAWNQNDNAKNSMSYLYWAKLLIEGDDNSELDSEAPEGQWRINKTVTNPDLIQGLVGLLDLPESFSAQATYQADVTYLVDSETGQMLEAALKLTVTDGESSHVYQAKSTTQVLEESVTKDSLKPDLEAQVSPLEVAEGQWLEAFKAANPTQAISTYEVTEGRQAGDQDSNLLYLTNSQNGQVLAQAIGTIQDKQIKGYQYQLGQKRYSKAEDGSLKEESVEPIDFYYLAVQSLIDRSDQVQTFNPTDEAGQPINDPASATTTTYRLTFENDYDGLAKLAGAIDISNLKREGEAVYGVDYVVNKASLELEGFYLWSLTAEDTAITHVNRYSFRHLNQQAPSLIQFLVDPELVKTAKP</sequence>
<accession>A0A929MPV8</accession>
<evidence type="ECO:0000256" key="1">
    <source>
        <dbReference type="SAM" id="MobiDB-lite"/>
    </source>
</evidence>
<protein>
    <recommendedName>
        <fullName evidence="4">Lipoprotein</fullName>
    </recommendedName>
</protein>
<feature type="region of interest" description="Disordered" evidence="1">
    <location>
        <begin position="27"/>
        <end position="48"/>
    </location>
</feature>
<dbReference type="EMBL" id="JABZFV010000198">
    <property type="protein sequence ID" value="MBF0935336.1"/>
    <property type="molecule type" value="Genomic_DNA"/>
</dbReference>
<name>A0A929MPV8_ABIDE</name>
<proteinExistence type="predicted"/>